<name>A0AAV9NDZ6_9EURO</name>
<sequence length="502" mass="56887">MAVRIRSWDLPLLAIAVTILPISTFLLVVNYLYICLFPRHSIRRRLRTTRGFGPRTVLLTGVNTPQGLRLAGAFHDTGHNVIGLDYESGLPTPARFSRAVHRFYPLRVPSVEGRRSEYVNHVTEIVEKERVDLWLNCITNADPDLESQVRTRIERITTCRCFALSLDDAPCFARKDKLLSYMQSLGLPVPEVHQVRSRDELHKVLNRSHGQRKYLLHATTKQEANNSRIRARLPRRTLSQTYNLVSRINITQSSPWVLEQDTDEMEKYSTFAITVRGEIKAFVASYSTDNSSFQLLDPDSALSQSMLRFVSSLVKSQGCNLTIHLNMDFRVEEWVTATGVVKTILPVDVSTQADVNTLLFRGIAGSAQLTRAYLACLQSADPKENPTTDVASSYPYYVSDDGVSFPVFETFGVYNFGQMVHTLAVTPLRHLLTFKVGPRSFLKSLASLVDRLLHWTNDSYSIDDPLPFWWYHQVCVPLEILIRVITGPSTFDRPDIKPLEAA</sequence>
<protein>
    <submittedName>
        <fullName evidence="2">Uncharacterized protein</fullName>
    </submittedName>
</protein>
<accession>A0AAV9NDZ6</accession>
<feature type="transmembrane region" description="Helical" evidence="1">
    <location>
        <begin position="12"/>
        <end position="37"/>
    </location>
</feature>
<keyword evidence="1" id="KW-0472">Membrane</keyword>
<dbReference type="AlphaFoldDB" id="A0AAV9NDZ6"/>
<comment type="caution">
    <text evidence="2">The sequence shown here is derived from an EMBL/GenBank/DDBJ whole genome shotgun (WGS) entry which is preliminary data.</text>
</comment>
<keyword evidence="3" id="KW-1185">Reference proteome</keyword>
<keyword evidence="1" id="KW-0812">Transmembrane</keyword>
<proteinExistence type="predicted"/>
<dbReference type="Proteomes" id="UP001358417">
    <property type="component" value="Unassembled WGS sequence"/>
</dbReference>
<reference evidence="2 3" key="1">
    <citation type="submission" date="2023-08" db="EMBL/GenBank/DDBJ databases">
        <title>Black Yeasts Isolated from many extreme environments.</title>
        <authorList>
            <person name="Coleine C."/>
            <person name="Stajich J.E."/>
            <person name="Selbmann L."/>
        </authorList>
    </citation>
    <scope>NUCLEOTIDE SEQUENCE [LARGE SCALE GENOMIC DNA]</scope>
    <source>
        <strain evidence="2 3">CCFEE 5792</strain>
    </source>
</reference>
<organism evidence="2 3">
    <name type="scientific">Exophiala bonariae</name>
    <dbReference type="NCBI Taxonomy" id="1690606"/>
    <lineage>
        <taxon>Eukaryota</taxon>
        <taxon>Fungi</taxon>
        <taxon>Dikarya</taxon>
        <taxon>Ascomycota</taxon>
        <taxon>Pezizomycotina</taxon>
        <taxon>Eurotiomycetes</taxon>
        <taxon>Chaetothyriomycetidae</taxon>
        <taxon>Chaetothyriales</taxon>
        <taxon>Herpotrichiellaceae</taxon>
        <taxon>Exophiala</taxon>
    </lineage>
</organism>
<dbReference type="EMBL" id="JAVRRD010000012">
    <property type="protein sequence ID" value="KAK5053124.1"/>
    <property type="molecule type" value="Genomic_DNA"/>
</dbReference>
<dbReference type="GeneID" id="89970310"/>
<evidence type="ECO:0000313" key="3">
    <source>
        <dbReference type="Proteomes" id="UP001358417"/>
    </source>
</evidence>
<dbReference type="RefSeq" id="XP_064706566.1">
    <property type="nucleotide sequence ID" value="XM_064845712.1"/>
</dbReference>
<gene>
    <name evidence="2" type="ORF">LTR84_002098</name>
</gene>
<evidence type="ECO:0000256" key="1">
    <source>
        <dbReference type="SAM" id="Phobius"/>
    </source>
</evidence>
<evidence type="ECO:0000313" key="2">
    <source>
        <dbReference type="EMBL" id="KAK5053124.1"/>
    </source>
</evidence>
<keyword evidence="1" id="KW-1133">Transmembrane helix</keyword>